<reference evidence="9" key="1">
    <citation type="submission" date="2022-12" db="EMBL/GenBank/DDBJ databases">
        <title>Description and comparative metabolic analysis of Aerococcus sp. nov., isolated from the feces of a pig.</title>
        <authorList>
            <person name="Chang Y.-H."/>
        </authorList>
    </citation>
    <scope>NUCLEOTIDE SEQUENCE</scope>
    <source>
        <strain evidence="9">YH-aer222</strain>
    </source>
</reference>
<feature type="transmembrane region" description="Helical" evidence="7">
    <location>
        <begin position="307"/>
        <end position="332"/>
    </location>
</feature>
<keyword evidence="2" id="KW-0813">Transport</keyword>
<dbReference type="EMBL" id="JAPRFR010000001">
    <property type="protein sequence ID" value="MCZ0725566.1"/>
    <property type="molecule type" value="Genomic_DNA"/>
</dbReference>
<comment type="caution">
    <text evidence="9">The sequence shown here is derived from an EMBL/GenBank/DDBJ whole genome shotgun (WGS) entry which is preliminary data.</text>
</comment>
<organism evidence="9 10">
    <name type="scientific">Aerococcus kribbianus</name>
    <dbReference type="NCBI Taxonomy" id="2999064"/>
    <lineage>
        <taxon>Bacteria</taxon>
        <taxon>Bacillati</taxon>
        <taxon>Bacillota</taxon>
        <taxon>Bacilli</taxon>
        <taxon>Lactobacillales</taxon>
        <taxon>Aerococcaceae</taxon>
        <taxon>Aerococcus</taxon>
    </lineage>
</organism>
<dbReference type="Pfam" id="PF03600">
    <property type="entry name" value="CitMHS"/>
    <property type="match status" value="1"/>
</dbReference>
<dbReference type="Proteomes" id="UP001146670">
    <property type="component" value="Unassembled WGS sequence"/>
</dbReference>
<comment type="subcellular location">
    <subcellularLocation>
        <location evidence="1">Cell membrane</location>
        <topology evidence="1">Multi-pass membrane protein</topology>
    </subcellularLocation>
</comment>
<dbReference type="InterPro" id="IPR004680">
    <property type="entry name" value="Cit_transptr-like_dom"/>
</dbReference>
<keyword evidence="10" id="KW-1185">Reference proteome</keyword>
<feature type="transmembrane region" description="Helical" evidence="7">
    <location>
        <begin position="352"/>
        <end position="370"/>
    </location>
</feature>
<evidence type="ECO:0000256" key="7">
    <source>
        <dbReference type="SAM" id="Phobius"/>
    </source>
</evidence>
<feature type="transmembrane region" description="Helical" evidence="7">
    <location>
        <begin position="12"/>
        <end position="35"/>
    </location>
</feature>
<evidence type="ECO:0000313" key="10">
    <source>
        <dbReference type="Proteomes" id="UP001146670"/>
    </source>
</evidence>
<keyword evidence="3" id="KW-1003">Cell membrane</keyword>
<feature type="transmembrane region" description="Helical" evidence="7">
    <location>
        <begin position="157"/>
        <end position="178"/>
    </location>
</feature>
<evidence type="ECO:0000259" key="8">
    <source>
        <dbReference type="Pfam" id="PF03600"/>
    </source>
</evidence>
<dbReference type="AlphaFoldDB" id="A0A9X3FNZ9"/>
<evidence type="ECO:0000256" key="2">
    <source>
        <dbReference type="ARBA" id="ARBA00022448"/>
    </source>
</evidence>
<proteinExistence type="predicted"/>
<evidence type="ECO:0000256" key="3">
    <source>
        <dbReference type="ARBA" id="ARBA00022475"/>
    </source>
</evidence>
<feature type="transmembrane region" description="Helical" evidence="7">
    <location>
        <begin position="243"/>
        <end position="264"/>
    </location>
</feature>
<gene>
    <name evidence="9" type="ORF">OW157_03155</name>
</gene>
<evidence type="ECO:0000313" key="9">
    <source>
        <dbReference type="EMBL" id="MCZ0725566.1"/>
    </source>
</evidence>
<keyword evidence="4 7" id="KW-0812">Transmembrane</keyword>
<evidence type="ECO:0000256" key="1">
    <source>
        <dbReference type="ARBA" id="ARBA00004651"/>
    </source>
</evidence>
<keyword evidence="6 7" id="KW-0472">Membrane</keyword>
<dbReference type="GO" id="GO:0005886">
    <property type="term" value="C:plasma membrane"/>
    <property type="evidence" value="ECO:0007669"/>
    <property type="project" value="UniProtKB-SubCell"/>
</dbReference>
<keyword evidence="5 7" id="KW-1133">Transmembrane helix</keyword>
<dbReference type="RefSeq" id="WP_268751882.1">
    <property type="nucleotide sequence ID" value="NZ_JAPRFQ010000001.1"/>
</dbReference>
<feature type="transmembrane region" description="Helical" evidence="7">
    <location>
        <begin position="218"/>
        <end position="236"/>
    </location>
</feature>
<dbReference type="PANTHER" id="PTHR43302:SF5">
    <property type="entry name" value="TRANSPORTER ARSB-RELATED"/>
    <property type="match status" value="1"/>
</dbReference>
<evidence type="ECO:0000256" key="4">
    <source>
        <dbReference type="ARBA" id="ARBA00022692"/>
    </source>
</evidence>
<evidence type="ECO:0000256" key="6">
    <source>
        <dbReference type="ARBA" id="ARBA00023136"/>
    </source>
</evidence>
<dbReference type="PANTHER" id="PTHR43302">
    <property type="entry name" value="TRANSPORTER ARSB-RELATED"/>
    <property type="match status" value="1"/>
</dbReference>
<feature type="transmembrane region" description="Helical" evidence="7">
    <location>
        <begin position="276"/>
        <end position="300"/>
    </location>
</feature>
<feature type="domain" description="Citrate transporter-like" evidence="8">
    <location>
        <begin position="15"/>
        <end position="301"/>
    </location>
</feature>
<feature type="transmembrane region" description="Helical" evidence="7">
    <location>
        <begin position="41"/>
        <end position="61"/>
    </location>
</feature>
<name>A0A9X3FNZ9_9LACT</name>
<evidence type="ECO:0000256" key="5">
    <source>
        <dbReference type="ARBA" id="ARBA00022989"/>
    </source>
</evidence>
<feature type="transmembrane region" description="Helical" evidence="7">
    <location>
        <begin position="190"/>
        <end position="212"/>
    </location>
</feature>
<dbReference type="GO" id="GO:0055085">
    <property type="term" value="P:transmembrane transport"/>
    <property type="evidence" value="ECO:0007669"/>
    <property type="project" value="InterPro"/>
</dbReference>
<accession>A0A9X3FNZ9</accession>
<feature type="transmembrane region" description="Helical" evidence="7">
    <location>
        <begin position="118"/>
        <end position="137"/>
    </location>
</feature>
<protein>
    <submittedName>
        <fullName evidence="9">SLC13 family permease</fullName>
    </submittedName>
</protein>
<sequence length="371" mass="40981">MMKVLEWIKTNPFFIVAGLLAIVSVLLGDFSWVYINFQLLVTLFGLMLVLGLFSASGGLNYASFRLLAWANNSRVLIQALILLSFLASFLLSNDVAVLTLLPLYLNVLYYLPKFNGQVLGAVLIVLAANLGGVFFPFSNPQNLLIYQTFQPSFLDFITWTGPLMLVGLILLGLASFKVDKLAISKQKQTATVSWSLAAYASLGMLLMVLAIFGVLNVYWTAGAIGLAVFIFGRKYLLQVDYMLLLTFACFFIIVGNLSQIIWLRELLSTYASQLSISYWASLLLSQIFSNVPTTILLLPFSQDYPALLLGVNIGGLGTLLASMANLLGFNIVRSFVSMDTRAYLRTFLKVNFSFLIILAVFFYGGLCLLLS</sequence>